<dbReference type="EMBL" id="JAEIOT010000008">
    <property type="protein sequence ID" value="MBI9001112.1"/>
    <property type="molecule type" value="Genomic_DNA"/>
</dbReference>
<feature type="transmembrane region" description="Helical" evidence="1">
    <location>
        <begin position="95"/>
        <end position="113"/>
    </location>
</feature>
<name>A0ABS0VWH0_9CORY</name>
<evidence type="ECO:0000313" key="2">
    <source>
        <dbReference type="EMBL" id="MBI9001112.1"/>
    </source>
</evidence>
<organism evidence="2 3">
    <name type="scientific">Corynebacterium marambiense</name>
    <dbReference type="NCBI Taxonomy" id="2765364"/>
    <lineage>
        <taxon>Bacteria</taxon>
        <taxon>Bacillati</taxon>
        <taxon>Actinomycetota</taxon>
        <taxon>Actinomycetes</taxon>
        <taxon>Mycobacteriales</taxon>
        <taxon>Corynebacteriaceae</taxon>
        <taxon>Corynebacterium</taxon>
    </lineage>
</organism>
<dbReference type="Proteomes" id="UP000625574">
    <property type="component" value="Unassembled WGS sequence"/>
</dbReference>
<reference evidence="2 3" key="1">
    <citation type="submission" date="2020-12" db="EMBL/GenBank/DDBJ databases">
        <title>Genome public.</title>
        <authorList>
            <person name="Sun Q."/>
        </authorList>
    </citation>
    <scope>NUCLEOTIDE SEQUENCE [LARGE SCALE GENOMIC DNA]</scope>
    <source>
        <strain evidence="2 3">CCM 8864</strain>
    </source>
</reference>
<sequence length="161" mass="18018">MSNKLVQRYMGLPEHFYLFVLYVVTLAGLILWTLPRGEAYSVENMPDPGNRADLQMIRYFGILVCCALLIAIAAALTYPERFREAVVKSKVNKSLAAGIVLLYSFHAIARIYLSEPHIADAVKGLAVVLAIIVSHPLVELMIELFYPEKDDPKVESLVRTP</sequence>
<protein>
    <submittedName>
        <fullName evidence="2">Uncharacterized protein</fullName>
    </submittedName>
</protein>
<evidence type="ECO:0000256" key="1">
    <source>
        <dbReference type="SAM" id="Phobius"/>
    </source>
</evidence>
<accession>A0ABS0VWH0</accession>
<evidence type="ECO:0000313" key="3">
    <source>
        <dbReference type="Proteomes" id="UP000625574"/>
    </source>
</evidence>
<keyword evidence="1" id="KW-0812">Transmembrane</keyword>
<keyword evidence="1" id="KW-0472">Membrane</keyword>
<keyword evidence="1" id="KW-1133">Transmembrane helix</keyword>
<proteinExistence type="predicted"/>
<feature type="transmembrane region" description="Helical" evidence="1">
    <location>
        <begin position="56"/>
        <end position="75"/>
    </location>
</feature>
<keyword evidence="3" id="KW-1185">Reference proteome</keyword>
<feature type="transmembrane region" description="Helical" evidence="1">
    <location>
        <begin position="16"/>
        <end position="35"/>
    </location>
</feature>
<gene>
    <name evidence="2" type="ORF">JDV76_09050</name>
</gene>
<comment type="caution">
    <text evidence="2">The sequence shown here is derived from an EMBL/GenBank/DDBJ whole genome shotgun (WGS) entry which is preliminary data.</text>
</comment>
<feature type="transmembrane region" description="Helical" evidence="1">
    <location>
        <begin position="125"/>
        <end position="146"/>
    </location>
</feature>